<dbReference type="CDD" id="cd02980">
    <property type="entry name" value="TRX_Fd_family"/>
    <property type="match status" value="1"/>
</dbReference>
<sequence length="113" mass="12240">MGKKRKLRKNLHKREIDDQPALVICVGKSCAPREVSRLLADQTRAYAAATGGKVRVALVGCLHICKKGPLAATWPDIEFYKKVDLARACRLVDELAATVPDLPLQAGPSGHSP</sequence>
<proteinExistence type="predicted"/>
<dbReference type="EMBL" id="JAQNDL010000001">
    <property type="protein sequence ID" value="MDC0716005.1"/>
    <property type="molecule type" value="Genomic_DNA"/>
</dbReference>
<dbReference type="Gene3D" id="3.40.30.10">
    <property type="entry name" value="Glutaredoxin"/>
    <property type="match status" value="1"/>
</dbReference>
<dbReference type="RefSeq" id="WP_272084447.1">
    <property type="nucleotide sequence ID" value="NZ_JAQNDL010000001.1"/>
</dbReference>
<dbReference type="InterPro" id="IPR036249">
    <property type="entry name" value="Thioredoxin-like_sf"/>
</dbReference>
<protein>
    <submittedName>
        <fullName evidence="1">(2Fe-2S) ferredoxin domain-containing protein</fullName>
    </submittedName>
</protein>
<reference evidence="1 2" key="1">
    <citation type="submission" date="2022-11" db="EMBL/GenBank/DDBJ databases">
        <title>Minimal conservation of predation-associated metabolite biosynthetic gene clusters underscores biosynthetic potential of Myxococcota including descriptions for ten novel species: Archangium lansinium sp. nov., Myxococcus landrumus sp. nov., Nannocystis bai.</title>
        <authorList>
            <person name="Ahearne A."/>
            <person name="Stevens C."/>
            <person name="Dowd S."/>
        </authorList>
    </citation>
    <scope>NUCLEOTIDE SEQUENCE [LARGE SCALE GENOMIC DNA]</scope>
    <source>
        <strain evidence="1 2">BB15-2</strain>
    </source>
</reference>
<dbReference type="Proteomes" id="UP001221686">
    <property type="component" value="Unassembled WGS sequence"/>
</dbReference>
<accession>A0ABT5DQS4</accession>
<organism evidence="1 2">
    <name type="scientific">Nannocystis bainbridge</name>
    <dbReference type="NCBI Taxonomy" id="2995303"/>
    <lineage>
        <taxon>Bacteria</taxon>
        <taxon>Pseudomonadati</taxon>
        <taxon>Myxococcota</taxon>
        <taxon>Polyangia</taxon>
        <taxon>Nannocystales</taxon>
        <taxon>Nannocystaceae</taxon>
        <taxon>Nannocystis</taxon>
    </lineage>
</organism>
<evidence type="ECO:0000313" key="2">
    <source>
        <dbReference type="Proteomes" id="UP001221686"/>
    </source>
</evidence>
<keyword evidence="2" id="KW-1185">Reference proteome</keyword>
<evidence type="ECO:0000313" key="1">
    <source>
        <dbReference type="EMBL" id="MDC0716005.1"/>
    </source>
</evidence>
<dbReference type="SUPFAM" id="SSF52833">
    <property type="entry name" value="Thioredoxin-like"/>
    <property type="match status" value="1"/>
</dbReference>
<name>A0ABT5DQS4_9BACT</name>
<comment type="caution">
    <text evidence="1">The sequence shown here is derived from an EMBL/GenBank/DDBJ whole genome shotgun (WGS) entry which is preliminary data.</text>
</comment>
<gene>
    <name evidence="1" type="ORF">POL25_03805</name>
</gene>